<dbReference type="AlphaFoldDB" id="A0ABD3GL95"/>
<comment type="caution">
    <text evidence="1">The sequence shown here is derived from an EMBL/GenBank/DDBJ whole genome shotgun (WGS) entry which is preliminary data.</text>
</comment>
<dbReference type="EMBL" id="JBJQOH010000007">
    <property type="protein sequence ID" value="KAL3678641.1"/>
    <property type="molecule type" value="Genomic_DNA"/>
</dbReference>
<protein>
    <submittedName>
        <fullName evidence="1">Uncharacterized protein</fullName>
    </submittedName>
</protein>
<gene>
    <name evidence="1" type="ORF">R1sor_021597</name>
</gene>
<evidence type="ECO:0000313" key="1">
    <source>
        <dbReference type="EMBL" id="KAL3678641.1"/>
    </source>
</evidence>
<accession>A0ABD3GL95</accession>
<dbReference type="Proteomes" id="UP001633002">
    <property type="component" value="Unassembled WGS sequence"/>
</dbReference>
<reference evidence="1 2" key="1">
    <citation type="submission" date="2024-09" db="EMBL/GenBank/DDBJ databases">
        <title>Chromosome-scale assembly of Riccia sorocarpa.</title>
        <authorList>
            <person name="Paukszto L."/>
        </authorList>
    </citation>
    <scope>NUCLEOTIDE SEQUENCE [LARGE SCALE GENOMIC DNA]</scope>
    <source>
        <strain evidence="1">LP-2024</strain>
        <tissue evidence="1">Aerial parts of the thallus</tissue>
    </source>
</reference>
<name>A0ABD3GL95_9MARC</name>
<organism evidence="1 2">
    <name type="scientific">Riccia sorocarpa</name>
    <dbReference type="NCBI Taxonomy" id="122646"/>
    <lineage>
        <taxon>Eukaryota</taxon>
        <taxon>Viridiplantae</taxon>
        <taxon>Streptophyta</taxon>
        <taxon>Embryophyta</taxon>
        <taxon>Marchantiophyta</taxon>
        <taxon>Marchantiopsida</taxon>
        <taxon>Marchantiidae</taxon>
        <taxon>Marchantiales</taxon>
        <taxon>Ricciaceae</taxon>
        <taxon>Riccia</taxon>
    </lineage>
</organism>
<keyword evidence="2" id="KW-1185">Reference proteome</keyword>
<evidence type="ECO:0000313" key="2">
    <source>
        <dbReference type="Proteomes" id="UP001633002"/>
    </source>
</evidence>
<sequence length="391" mass="43936">MRTPSFEYIGGAFLHVLKKTKENEEIGLASLVCYYCDAETRWVNIQAKKPHGCPHIVYVPDPALFMTEDQRRIYSESAITASEIVYGKLPETSCLLTRDTIDLKDNGPANISRCLRHDIPLPTSPEYREIIQLDSGDSDDNTIEGACRGSKHIELLTSAWIGAERKKVDLVSQHNLGGLPGTDNEIRQMETSKQFWRSFVRAVAEAQDRKDTEPKLFEAIDILDERRVAQRGLTEAMLRNEVWQVLHLPSLQSYDALSIDAFFTTNAAPNWNDWERVENLTFPFSLYTMASDGGALFSQVKGSLEKSAVARHSQFCTANLLDRMYESLCTWYIDQHGKFRLGSSGGETSLWKAHVDAAKAKAQLQIALVSRECSHTNQNHSGTSEISSDKV</sequence>
<proteinExistence type="predicted"/>